<dbReference type="Proteomes" id="UP000199103">
    <property type="component" value="Chromosome I"/>
</dbReference>
<keyword evidence="2" id="KW-0808">Transferase</keyword>
<dbReference type="InterPro" id="IPR002575">
    <property type="entry name" value="Aminoglycoside_PTrfase"/>
</dbReference>
<gene>
    <name evidence="2" type="ORF">SAMN04489812_1962</name>
</gene>
<organism evidence="2 3">
    <name type="scientific">Microlunatus soli</name>
    <dbReference type="NCBI Taxonomy" id="630515"/>
    <lineage>
        <taxon>Bacteria</taxon>
        <taxon>Bacillati</taxon>
        <taxon>Actinomycetota</taxon>
        <taxon>Actinomycetes</taxon>
        <taxon>Propionibacteriales</taxon>
        <taxon>Propionibacteriaceae</taxon>
        <taxon>Microlunatus</taxon>
    </lineage>
</organism>
<dbReference type="AlphaFoldDB" id="A0A1H1SCL3"/>
<evidence type="ECO:0000313" key="3">
    <source>
        <dbReference type="Proteomes" id="UP000199103"/>
    </source>
</evidence>
<dbReference type="GO" id="GO:0016301">
    <property type="term" value="F:kinase activity"/>
    <property type="evidence" value="ECO:0007669"/>
    <property type="project" value="UniProtKB-KW"/>
</dbReference>
<feature type="domain" description="Aminoglycoside phosphotransferase" evidence="1">
    <location>
        <begin position="40"/>
        <end position="219"/>
    </location>
</feature>
<accession>A0A1H1SCL3</accession>
<dbReference type="PANTHER" id="PTHR21310">
    <property type="entry name" value="AMINOGLYCOSIDE PHOSPHOTRANSFERASE-RELATED-RELATED"/>
    <property type="match status" value="1"/>
</dbReference>
<dbReference type="PANTHER" id="PTHR21310:SF40">
    <property type="entry name" value="AMINOGLYCOSIDE PHOSPHOTRANSFERASE DOMAIN-CONTAINING PROTEIN-RELATED"/>
    <property type="match status" value="1"/>
</dbReference>
<proteinExistence type="predicted"/>
<dbReference type="Gene3D" id="3.90.1200.10">
    <property type="match status" value="1"/>
</dbReference>
<dbReference type="Pfam" id="PF01636">
    <property type="entry name" value="APH"/>
    <property type="match status" value="1"/>
</dbReference>
<name>A0A1H1SCL3_9ACTN</name>
<dbReference type="STRING" id="630515.SAMN04489812_1962"/>
<keyword evidence="3" id="KW-1185">Reference proteome</keyword>
<dbReference type="EMBL" id="LT629772">
    <property type="protein sequence ID" value="SDS45682.1"/>
    <property type="molecule type" value="Genomic_DNA"/>
</dbReference>
<protein>
    <submittedName>
        <fullName evidence="2">Predicted kinase, aminoglycoside phosphotransferase (APT) family</fullName>
    </submittedName>
</protein>
<keyword evidence="2" id="KW-0418">Kinase</keyword>
<evidence type="ECO:0000259" key="1">
    <source>
        <dbReference type="Pfam" id="PF01636"/>
    </source>
</evidence>
<dbReference type="InterPro" id="IPR011009">
    <property type="entry name" value="Kinase-like_dom_sf"/>
</dbReference>
<dbReference type="OrthoDB" id="9797603at2"/>
<dbReference type="InterPro" id="IPR051678">
    <property type="entry name" value="AGP_Transferase"/>
</dbReference>
<reference evidence="2 3" key="1">
    <citation type="submission" date="2016-10" db="EMBL/GenBank/DDBJ databases">
        <authorList>
            <person name="de Groot N.N."/>
        </authorList>
    </citation>
    <scope>NUCLEOTIDE SEQUENCE [LARGE SCALE GENOMIC DNA]</scope>
    <source>
        <strain evidence="2 3">DSM 21800</strain>
    </source>
</reference>
<dbReference type="SUPFAM" id="SSF56112">
    <property type="entry name" value="Protein kinase-like (PK-like)"/>
    <property type="match status" value="1"/>
</dbReference>
<evidence type="ECO:0000313" key="2">
    <source>
        <dbReference type="EMBL" id="SDS45682.1"/>
    </source>
</evidence>
<dbReference type="RefSeq" id="WP_157683342.1">
    <property type="nucleotide sequence ID" value="NZ_LT629772.1"/>
</dbReference>
<sequence length="296" mass="31923">MEAAQVTGHARRLGIGDVGRPVPLKPGLGGNELWRLRRDRSGAGDLVLRLFPVGADDALADRESAAHAVAAAHGVPTPRIVGQDRLDDRPVLAMEWVRGPLVSEALWTGSDPERLGRRCGELLATLHRITAAEVDRTLRIANLPNVLVERDWIDWSGPRAADLRPVLAGLDDHRLLHLDFHPENLVLAGDDIVVLDWANTRLGPASADLARTASIIDLIRDGGHPDIGAAQQIAMITFGDGLVAGYAAAAAEPQVPAVVRAWAAAVQLVDLTASWVTPAYQDRLRQRYLNALPNRP</sequence>